<name>A0A848LZ18_9BACT</name>
<dbReference type="Pfam" id="PF01464">
    <property type="entry name" value="SLT"/>
    <property type="match status" value="1"/>
</dbReference>
<evidence type="ECO:0000259" key="4">
    <source>
        <dbReference type="Pfam" id="PF01464"/>
    </source>
</evidence>
<dbReference type="CDD" id="cd13401">
    <property type="entry name" value="Slt70-like"/>
    <property type="match status" value="1"/>
</dbReference>
<dbReference type="Pfam" id="PF13432">
    <property type="entry name" value="TPR_16"/>
    <property type="match status" value="1"/>
</dbReference>
<dbReference type="Gene3D" id="1.10.530.10">
    <property type="match status" value="1"/>
</dbReference>
<protein>
    <submittedName>
        <fullName evidence="5">Transglycosylase SLT domain-containing protein</fullName>
    </submittedName>
</protein>
<comment type="similarity">
    <text evidence="1">Belongs to the transglycosylase Slt family.</text>
</comment>
<comment type="caution">
    <text evidence="5">The sequence shown here is derived from an EMBL/GenBank/DDBJ whole genome shotgun (WGS) entry which is preliminary data.</text>
</comment>
<dbReference type="InterPro" id="IPR008939">
    <property type="entry name" value="Lytic_TGlycosylase_superhlx_U"/>
</dbReference>
<dbReference type="PANTHER" id="PTHR37423:SF2">
    <property type="entry name" value="MEMBRANE-BOUND LYTIC MUREIN TRANSGLYCOSYLASE C"/>
    <property type="match status" value="1"/>
</dbReference>
<dbReference type="InterPro" id="IPR011990">
    <property type="entry name" value="TPR-like_helical_dom_sf"/>
</dbReference>
<evidence type="ECO:0000256" key="1">
    <source>
        <dbReference type="ARBA" id="ARBA00007734"/>
    </source>
</evidence>
<dbReference type="InterPro" id="IPR008258">
    <property type="entry name" value="Transglycosylase_SLT_dom_1"/>
</dbReference>
<accession>A0A848LZ18</accession>
<dbReference type="AlphaFoldDB" id="A0A848LZ18"/>
<keyword evidence="2" id="KW-0732">Signal</keyword>
<dbReference type="EMBL" id="JABBJJ010000617">
    <property type="protein sequence ID" value="NMO23448.1"/>
    <property type="molecule type" value="Genomic_DNA"/>
</dbReference>
<dbReference type="PANTHER" id="PTHR37423">
    <property type="entry name" value="SOLUBLE LYTIC MUREIN TRANSGLYCOSYLASE-RELATED"/>
    <property type="match status" value="1"/>
</dbReference>
<dbReference type="SUPFAM" id="SSF53955">
    <property type="entry name" value="Lysozyme-like"/>
    <property type="match status" value="1"/>
</dbReference>
<dbReference type="InterPro" id="IPR023346">
    <property type="entry name" value="Lysozyme-like_dom_sf"/>
</dbReference>
<evidence type="ECO:0000313" key="5">
    <source>
        <dbReference type="EMBL" id="NMO23448.1"/>
    </source>
</evidence>
<dbReference type="GO" id="GO:0004553">
    <property type="term" value="F:hydrolase activity, hydrolyzing O-glycosyl compounds"/>
    <property type="evidence" value="ECO:0007669"/>
    <property type="project" value="InterPro"/>
</dbReference>
<feature type="domain" description="Transglycosylase SLT" evidence="4">
    <location>
        <begin position="197"/>
        <end position="299"/>
    </location>
</feature>
<sequence>MSPDTEAFTKAMALYQARKFDAAAAAFQALPDTWPASPHVLRARYWRGRALARSKKSEEAKAVFKSLVEDAPLTWYGLLAAATSGEDLQARIASTPPKAAARDAALDACEQQRVERAEHFLAEGLPAFAAEELQGLAAREPARLDGPFLLYLAMLHSEAGDDPSAFQVVSELLRRKHPGAFTGFALQLLFPPRHLDLVQKHAAEQKLEPALVLSVMKQESSFRTSAESGQGARGLMQLLPSTADGLEKGSGRLLLQVEPNIRVGTKYLRYLVDYFCGNRALALASYNAGMGRVAGWKKQGLVGKDLLEFVEAIPLRETRDYVSQILRNHYWYSSHILETKTPPLEHFWPPGGEAKTGRCAPKPKPAKKSKTPRK</sequence>
<dbReference type="GO" id="GO:0042597">
    <property type="term" value="C:periplasmic space"/>
    <property type="evidence" value="ECO:0007669"/>
    <property type="project" value="InterPro"/>
</dbReference>
<feature type="compositionally biased region" description="Basic residues" evidence="3">
    <location>
        <begin position="364"/>
        <end position="374"/>
    </location>
</feature>
<evidence type="ECO:0000256" key="3">
    <source>
        <dbReference type="SAM" id="MobiDB-lite"/>
    </source>
</evidence>
<feature type="region of interest" description="Disordered" evidence="3">
    <location>
        <begin position="347"/>
        <end position="374"/>
    </location>
</feature>
<organism evidence="5 6">
    <name type="scientific">Pyxidicoccus fallax</name>
    <dbReference type="NCBI Taxonomy" id="394095"/>
    <lineage>
        <taxon>Bacteria</taxon>
        <taxon>Pseudomonadati</taxon>
        <taxon>Myxococcota</taxon>
        <taxon>Myxococcia</taxon>
        <taxon>Myxococcales</taxon>
        <taxon>Cystobacterineae</taxon>
        <taxon>Myxococcaceae</taxon>
        <taxon>Pyxidicoccus</taxon>
    </lineage>
</organism>
<evidence type="ECO:0000256" key="2">
    <source>
        <dbReference type="ARBA" id="ARBA00022729"/>
    </source>
</evidence>
<proteinExistence type="inferred from homology"/>
<evidence type="ECO:0000313" key="6">
    <source>
        <dbReference type="Proteomes" id="UP000518300"/>
    </source>
</evidence>
<keyword evidence="6" id="KW-1185">Reference proteome</keyword>
<dbReference type="SUPFAM" id="SSF48435">
    <property type="entry name" value="Bacterial muramidases"/>
    <property type="match status" value="1"/>
</dbReference>
<gene>
    <name evidence="5" type="ORF">HG543_52630</name>
</gene>
<dbReference type="Proteomes" id="UP000518300">
    <property type="component" value="Unassembled WGS sequence"/>
</dbReference>
<dbReference type="Gene3D" id="1.25.40.10">
    <property type="entry name" value="Tetratricopeptide repeat domain"/>
    <property type="match status" value="1"/>
</dbReference>
<reference evidence="5 6" key="1">
    <citation type="submission" date="2020-04" db="EMBL/GenBank/DDBJ databases">
        <title>Draft genome of Pyxidicoccus fallax type strain.</title>
        <authorList>
            <person name="Whitworth D.E."/>
        </authorList>
    </citation>
    <scope>NUCLEOTIDE SEQUENCE [LARGE SCALE GENOMIC DNA]</scope>
    <source>
        <strain evidence="5 6">DSM 14698</strain>
    </source>
</reference>